<evidence type="ECO:0000259" key="1">
    <source>
        <dbReference type="SMART" id="SM00429"/>
    </source>
</evidence>
<dbReference type="SUPFAM" id="SSF81296">
    <property type="entry name" value="E set domains"/>
    <property type="match status" value="3"/>
</dbReference>
<dbReference type="RefSeq" id="WP_305014541.1">
    <property type="nucleotide sequence ID" value="NZ_JAUQSX010000024.1"/>
</dbReference>
<keyword evidence="3" id="KW-1185">Reference proteome</keyword>
<dbReference type="Pfam" id="PF18962">
    <property type="entry name" value="Por_Secre_tail"/>
    <property type="match status" value="1"/>
</dbReference>
<dbReference type="Pfam" id="PF01833">
    <property type="entry name" value="TIG"/>
    <property type="match status" value="2"/>
</dbReference>
<feature type="domain" description="IPT/TIG" evidence="1">
    <location>
        <begin position="189"/>
        <end position="267"/>
    </location>
</feature>
<dbReference type="InterPro" id="IPR026444">
    <property type="entry name" value="Secre_tail"/>
</dbReference>
<feature type="domain" description="IPT/TIG" evidence="1">
    <location>
        <begin position="268"/>
        <end position="346"/>
    </location>
</feature>
<reference evidence="2" key="1">
    <citation type="submission" date="2023-07" db="EMBL/GenBank/DDBJ databases">
        <authorList>
            <person name="Kim M.K."/>
        </authorList>
    </citation>
    <scope>NUCLEOTIDE SEQUENCE</scope>
    <source>
        <strain evidence="2">M29</strain>
    </source>
</reference>
<dbReference type="InterPro" id="IPR014756">
    <property type="entry name" value="Ig_E-set"/>
</dbReference>
<dbReference type="NCBIfam" id="TIGR04183">
    <property type="entry name" value="Por_Secre_tail"/>
    <property type="match status" value="1"/>
</dbReference>
<feature type="non-terminal residue" evidence="2">
    <location>
        <position position="1"/>
    </location>
</feature>
<accession>A0ABT9AJ33</accession>
<protein>
    <submittedName>
        <fullName evidence="2">T9SS type A sorting domain-containing protein</fullName>
    </submittedName>
</protein>
<sequence length="436" mass="42806">ATQVTFNGTVAPTFTVNSATQITVTVPTGATTGLIGVTTAGGTGTSTTVFTIPVLINDLCTDAIALTCGQTVNGTTVGATTAGDPTGTCSTITIDGGGVFYSVVGTGRAITVSTCAAATSFDTKLFVYRGGCGAFICVAANDDITCAARQYASGVTFNSTLGTTYYIMVSGYGTANGTFALNVNCVPPAPVITSLSPVSGQVGTTVTLTGTDFTGATAVTLNGQNVTNINVVNATTITFTVPTNAATGNVVVTTAGGASNGVLFTVLPATITSMSPASGPVGTIVTLTGTGLAGVTGVTLNGVTVTTFTVVNGTTITFTVPTGATTGNVVLTSPAGASAGSSFTVTLISSTANAARSEFSVWPNPVAGKGALHVTLAVPAASASLTLYNVLGQVVSTRSFGGSGTELPMAGLAAGTYLLSVQTPGRAPSIQRVVVE</sequence>
<dbReference type="InterPro" id="IPR013783">
    <property type="entry name" value="Ig-like_fold"/>
</dbReference>
<dbReference type="EMBL" id="JAUQSX010000024">
    <property type="protein sequence ID" value="MDO7849881.1"/>
    <property type="molecule type" value="Genomic_DNA"/>
</dbReference>
<evidence type="ECO:0000313" key="3">
    <source>
        <dbReference type="Proteomes" id="UP001167796"/>
    </source>
</evidence>
<evidence type="ECO:0000313" key="2">
    <source>
        <dbReference type="EMBL" id="MDO7849881.1"/>
    </source>
</evidence>
<proteinExistence type="predicted"/>
<comment type="caution">
    <text evidence="2">The sequence shown here is derived from an EMBL/GenBank/DDBJ whole genome shotgun (WGS) entry which is preliminary data.</text>
</comment>
<dbReference type="SMART" id="SM00429">
    <property type="entry name" value="IPT"/>
    <property type="match status" value="2"/>
</dbReference>
<gene>
    <name evidence="2" type="ORF">Q5H92_26210</name>
</gene>
<dbReference type="Gene3D" id="2.60.40.10">
    <property type="entry name" value="Immunoglobulins"/>
    <property type="match status" value="3"/>
</dbReference>
<name>A0ABT9AJ33_9BACT</name>
<organism evidence="2 3">
    <name type="scientific">Hymenobacter mellowenesis</name>
    <dbReference type="NCBI Taxonomy" id="3063995"/>
    <lineage>
        <taxon>Bacteria</taxon>
        <taxon>Pseudomonadati</taxon>
        <taxon>Bacteroidota</taxon>
        <taxon>Cytophagia</taxon>
        <taxon>Cytophagales</taxon>
        <taxon>Hymenobacteraceae</taxon>
        <taxon>Hymenobacter</taxon>
    </lineage>
</organism>
<dbReference type="Proteomes" id="UP001167796">
    <property type="component" value="Unassembled WGS sequence"/>
</dbReference>
<dbReference type="InterPro" id="IPR002909">
    <property type="entry name" value="IPT_dom"/>
</dbReference>